<dbReference type="OrthoDB" id="9773278at2"/>
<evidence type="ECO:0000313" key="3">
    <source>
        <dbReference type="Proteomes" id="UP000321362"/>
    </source>
</evidence>
<dbReference type="AlphaFoldDB" id="A0A5B8W003"/>
<protein>
    <submittedName>
        <fullName evidence="2">SUMF1/EgtB/PvdOfamily nonheme iron enzyme</fullName>
    </submittedName>
</protein>
<dbReference type="RefSeq" id="WP_147053422.1">
    <property type="nucleotide sequence ID" value="NZ_CP042437.1"/>
</dbReference>
<evidence type="ECO:0000259" key="1">
    <source>
        <dbReference type="Pfam" id="PF03781"/>
    </source>
</evidence>
<dbReference type="SUPFAM" id="SSF56436">
    <property type="entry name" value="C-type lectin-like"/>
    <property type="match status" value="1"/>
</dbReference>
<dbReference type="InterPro" id="IPR051043">
    <property type="entry name" value="Sulfatase_Mod_Factor_Kinase"/>
</dbReference>
<dbReference type="GO" id="GO:0120147">
    <property type="term" value="F:formylglycine-generating oxidase activity"/>
    <property type="evidence" value="ECO:0007669"/>
    <property type="project" value="TreeGrafter"/>
</dbReference>
<dbReference type="PROSITE" id="PS51257">
    <property type="entry name" value="PROKAR_LIPOPROTEIN"/>
    <property type="match status" value="1"/>
</dbReference>
<dbReference type="Gene3D" id="3.90.1580.10">
    <property type="entry name" value="paralog of FGE (formylglycine-generating enzyme)"/>
    <property type="match status" value="1"/>
</dbReference>
<accession>A0A5B8W003</accession>
<dbReference type="InterPro" id="IPR005532">
    <property type="entry name" value="SUMF_dom"/>
</dbReference>
<dbReference type="EMBL" id="CP042437">
    <property type="protein sequence ID" value="QEC76245.1"/>
    <property type="molecule type" value="Genomic_DNA"/>
</dbReference>
<dbReference type="PANTHER" id="PTHR23150">
    <property type="entry name" value="SULFATASE MODIFYING FACTOR 1, 2"/>
    <property type="match status" value="1"/>
</dbReference>
<keyword evidence="3" id="KW-1185">Reference proteome</keyword>
<dbReference type="InterPro" id="IPR016187">
    <property type="entry name" value="CTDL_fold"/>
</dbReference>
<evidence type="ECO:0000313" key="2">
    <source>
        <dbReference type="EMBL" id="QEC76245.1"/>
    </source>
</evidence>
<dbReference type="Proteomes" id="UP000321362">
    <property type="component" value="Chromosome"/>
</dbReference>
<proteinExistence type="predicted"/>
<sequence length="430" mass="48636">MRSSIQITGLLLIVLSSCQSKLYNTPATRAVSVKRLIPPAGMVYIPSGTFQYKLQDDDDKAEKRNVSVSAFFIDKTEVTNKQYQAFVNWVADSVAITDYLHDDSFYLPSTGATVGKNRKEIRLIDWDKVRKISPLWKRAPADVKEKLAGMMTMLNGQRMPDPALMNYRFYYVRMDGEKNNQYVMDTVGVYPNEHVWSTDFPNAQMTVMDANYFSNKIYEYNPVVGVTWKQARAYADWRSTQLKVLIRNNPNLKNFKLSFGLPTEAQWQYAAEAKLDPADTVERTVKTTIDKATGKEKLSLNFKQGEGAYSSDGSTFTLPVTSYTPNAFGIYNMAGNVSEWTMDAFSPSASQLVNDLNPALLYDATDKDSPLLKRKVVRGGSWKDNGEMLNSDTRSFEDQGNAHSYIGFRCVMAAFELPGEQVKTRKYAKR</sequence>
<gene>
    <name evidence="2" type="ORF">FSB76_09915</name>
</gene>
<dbReference type="KEGG" id="mgk:FSB76_09915"/>
<name>A0A5B8W003_9SPHI</name>
<dbReference type="Pfam" id="PF03781">
    <property type="entry name" value="FGE-sulfatase"/>
    <property type="match status" value="1"/>
</dbReference>
<dbReference type="InterPro" id="IPR042095">
    <property type="entry name" value="SUMF_sf"/>
</dbReference>
<reference evidence="2 3" key="1">
    <citation type="journal article" date="2013" name="J. Microbiol.">
        <title>Mucilaginibacter ginsenosidivorax sp. nov., with ginsenoside converting activity isolated from sediment.</title>
        <authorList>
            <person name="Kim J.K."/>
            <person name="Choi T.E."/>
            <person name="Liu Q.M."/>
            <person name="Park H.Y."/>
            <person name="Yi T.H."/>
            <person name="Yoon M.H."/>
            <person name="Kim S.C."/>
            <person name="Im W.T."/>
        </authorList>
    </citation>
    <scope>NUCLEOTIDE SEQUENCE [LARGE SCALE GENOMIC DNA]</scope>
    <source>
        <strain evidence="2 3">KHI28</strain>
    </source>
</reference>
<organism evidence="2 3">
    <name type="scientific">Mucilaginibacter ginsenosidivorax</name>
    <dbReference type="NCBI Taxonomy" id="862126"/>
    <lineage>
        <taxon>Bacteria</taxon>
        <taxon>Pseudomonadati</taxon>
        <taxon>Bacteroidota</taxon>
        <taxon>Sphingobacteriia</taxon>
        <taxon>Sphingobacteriales</taxon>
        <taxon>Sphingobacteriaceae</taxon>
        <taxon>Mucilaginibacter</taxon>
    </lineage>
</organism>
<feature type="domain" description="Sulfatase-modifying factor enzyme-like" evidence="1">
    <location>
        <begin position="40"/>
        <end position="411"/>
    </location>
</feature>
<dbReference type="PANTHER" id="PTHR23150:SF19">
    <property type="entry name" value="FORMYLGLYCINE-GENERATING ENZYME"/>
    <property type="match status" value="1"/>
</dbReference>